<keyword evidence="6" id="KW-0677">Repeat</keyword>
<gene>
    <name evidence="11 12" type="primary">LOC101508461</name>
</gene>
<dbReference type="GO" id="GO:0012505">
    <property type="term" value="C:endomembrane system"/>
    <property type="evidence" value="ECO:0007669"/>
    <property type="project" value="UniProtKB-SubCell"/>
</dbReference>
<dbReference type="PANTHER" id="PTHR10791">
    <property type="entry name" value="RAG1-ACTIVATING PROTEIN 1"/>
    <property type="match status" value="1"/>
</dbReference>
<evidence type="ECO:0000256" key="7">
    <source>
        <dbReference type="ARBA" id="ARBA00022989"/>
    </source>
</evidence>
<evidence type="ECO:0000256" key="9">
    <source>
        <dbReference type="SAM" id="Phobius"/>
    </source>
</evidence>
<keyword evidence="10" id="KW-1185">Reference proteome</keyword>
<evidence type="ECO:0000256" key="5">
    <source>
        <dbReference type="ARBA" id="ARBA00022692"/>
    </source>
</evidence>
<evidence type="ECO:0000256" key="2">
    <source>
        <dbReference type="ARBA" id="ARBA00007809"/>
    </source>
</evidence>
<feature type="transmembrane region" description="Helical" evidence="9">
    <location>
        <begin position="120"/>
        <end position="142"/>
    </location>
</feature>
<dbReference type="OrthoDB" id="409725at2759"/>
<dbReference type="Proteomes" id="UP000087171">
    <property type="component" value="Chromosome Ca5"/>
</dbReference>
<sequence length="182" mass="20097">MPFLYNRRRMAACSVTERRVGKDATGIAGTYSFSMCHGYFYHMDAAGIADTFSFPNVRMFGLLLAVLGICGIILVGSLKITYSSMRRMFVGFLSCASLISMFASPLFIIKLVIRTKSLEFMPFCLSLSTFLISASFLLYGLLSDDAFFYVPNEIGTVLAIIQLVLCLISSNESRDTLIMSCG</sequence>
<evidence type="ECO:0000256" key="6">
    <source>
        <dbReference type="ARBA" id="ARBA00022737"/>
    </source>
</evidence>
<dbReference type="RefSeq" id="XP_027190280.1">
    <property type="nucleotide sequence ID" value="XM_027334479.1"/>
</dbReference>
<evidence type="ECO:0000256" key="8">
    <source>
        <dbReference type="ARBA" id="ARBA00023136"/>
    </source>
</evidence>
<proteinExistence type="inferred from homology"/>
<keyword evidence="3" id="KW-0813">Transport</keyword>
<dbReference type="GO" id="GO:0051260">
    <property type="term" value="P:protein homooligomerization"/>
    <property type="evidence" value="ECO:0007669"/>
    <property type="project" value="UniProtKB-ARBA"/>
</dbReference>
<dbReference type="InterPro" id="IPR004316">
    <property type="entry name" value="SWEET_rpt"/>
</dbReference>
<dbReference type="AlphaFoldDB" id="A0A3Q7X9I3"/>
<evidence type="ECO:0000313" key="10">
    <source>
        <dbReference type="Proteomes" id="UP000087171"/>
    </source>
</evidence>
<feature type="transmembrane region" description="Helical" evidence="9">
    <location>
        <begin position="88"/>
        <end position="108"/>
    </location>
</feature>
<dbReference type="Gene3D" id="1.20.1280.290">
    <property type="match status" value="1"/>
</dbReference>
<dbReference type="GO" id="GO:0016020">
    <property type="term" value="C:membrane"/>
    <property type="evidence" value="ECO:0007669"/>
    <property type="project" value="InterPro"/>
</dbReference>
<organism evidence="10 11">
    <name type="scientific">Cicer arietinum</name>
    <name type="common">Chickpea</name>
    <name type="synonym">Garbanzo</name>
    <dbReference type="NCBI Taxonomy" id="3827"/>
    <lineage>
        <taxon>Eukaryota</taxon>
        <taxon>Viridiplantae</taxon>
        <taxon>Streptophyta</taxon>
        <taxon>Embryophyta</taxon>
        <taxon>Tracheophyta</taxon>
        <taxon>Spermatophyta</taxon>
        <taxon>Magnoliopsida</taxon>
        <taxon>eudicotyledons</taxon>
        <taxon>Gunneridae</taxon>
        <taxon>Pentapetalae</taxon>
        <taxon>rosids</taxon>
        <taxon>fabids</taxon>
        <taxon>Fabales</taxon>
        <taxon>Fabaceae</taxon>
        <taxon>Papilionoideae</taxon>
        <taxon>50 kb inversion clade</taxon>
        <taxon>NPAAA clade</taxon>
        <taxon>Hologalegina</taxon>
        <taxon>IRL clade</taxon>
        <taxon>Cicereae</taxon>
        <taxon>Cicer</taxon>
    </lineage>
</organism>
<dbReference type="InterPro" id="IPR047664">
    <property type="entry name" value="SWEET"/>
</dbReference>
<keyword evidence="4" id="KW-0762">Sugar transport</keyword>
<evidence type="ECO:0000256" key="3">
    <source>
        <dbReference type="ARBA" id="ARBA00022448"/>
    </source>
</evidence>
<keyword evidence="5 9" id="KW-0812">Transmembrane</keyword>
<evidence type="ECO:0000313" key="12">
    <source>
        <dbReference type="RefSeq" id="XP_027190280.1"/>
    </source>
</evidence>
<keyword evidence="7 9" id="KW-1133">Transmembrane helix</keyword>
<dbReference type="Pfam" id="PF03083">
    <property type="entry name" value="MtN3_slv"/>
    <property type="match status" value="1"/>
</dbReference>
<keyword evidence="8 9" id="KW-0472">Membrane</keyword>
<accession>A0A3Q7X9I3</accession>
<comment type="subcellular location">
    <subcellularLocation>
        <location evidence="1">Endomembrane system</location>
        <topology evidence="1">Multi-pass membrane protein</topology>
    </subcellularLocation>
</comment>
<dbReference type="RefSeq" id="XP_027190279.1">
    <property type="nucleotide sequence ID" value="XM_027334478.1"/>
</dbReference>
<reference evidence="11 12" key="2">
    <citation type="submission" date="2025-04" db="UniProtKB">
        <authorList>
            <consortium name="RefSeq"/>
        </authorList>
    </citation>
    <scope>IDENTIFICATION</scope>
    <source>
        <tissue evidence="11 12">Etiolated seedlings</tissue>
    </source>
</reference>
<name>A0A3Q7X9I3_CICAR</name>
<dbReference type="FunFam" id="1.20.1280.290:FF:000002">
    <property type="entry name" value="Bidirectional sugar transporter SWEET"/>
    <property type="match status" value="1"/>
</dbReference>
<feature type="transmembrane region" description="Helical" evidence="9">
    <location>
        <begin position="148"/>
        <end position="168"/>
    </location>
</feature>
<reference evidence="10" key="1">
    <citation type="journal article" date="2013" name="Nat. Biotechnol.">
        <title>Draft genome sequence of chickpea (Cicer arietinum) provides a resource for trait improvement.</title>
        <authorList>
            <person name="Varshney R.K."/>
            <person name="Song C."/>
            <person name="Saxena R.K."/>
            <person name="Azam S."/>
            <person name="Yu S."/>
            <person name="Sharpe A.G."/>
            <person name="Cannon S."/>
            <person name="Baek J."/>
            <person name="Rosen B.D."/>
            <person name="Tar'an B."/>
            <person name="Millan T."/>
            <person name="Zhang X."/>
            <person name="Ramsay L.D."/>
            <person name="Iwata A."/>
            <person name="Wang Y."/>
            <person name="Nelson W."/>
            <person name="Farmer A.D."/>
            <person name="Gaur P.M."/>
            <person name="Soderlund C."/>
            <person name="Penmetsa R.V."/>
            <person name="Xu C."/>
            <person name="Bharti A.K."/>
            <person name="He W."/>
            <person name="Winter P."/>
            <person name="Zhao S."/>
            <person name="Hane J.K."/>
            <person name="Carrasquilla-Garcia N."/>
            <person name="Condie J.A."/>
            <person name="Upadhyaya H.D."/>
            <person name="Luo M.C."/>
            <person name="Thudi M."/>
            <person name="Gowda C.L."/>
            <person name="Singh N.P."/>
            <person name="Lichtenzveig J."/>
            <person name="Gali K.K."/>
            <person name="Rubio J."/>
            <person name="Nadarajan N."/>
            <person name="Dolezel J."/>
            <person name="Bansal K.C."/>
            <person name="Xu X."/>
            <person name="Edwards D."/>
            <person name="Zhang G."/>
            <person name="Kahl G."/>
            <person name="Gil J."/>
            <person name="Singh K.B."/>
            <person name="Datta S.K."/>
            <person name="Jackson S.A."/>
            <person name="Wang J."/>
            <person name="Cook D.R."/>
        </authorList>
    </citation>
    <scope>NUCLEOTIDE SEQUENCE [LARGE SCALE GENOMIC DNA]</scope>
    <source>
        <strain evidence="10">cv. CDC Frontier</strain>
    </source>
</reference>
<evidence type="ECO:0000256" key="4">
    <source>
        <dbReference type="ARBA" id="ARBA00022597"/>
    </source>
</evidence>
<protein>
    <submittedName>
        <fullName evidence="11 12">Bidirectional sugar transporter SWEET2-like isoform X1</fullName>
    </submittedName>
</protein>
<dbReference type="PANTHER" id="PTHR10791:SF111">
    <property type="entry name" value="BIDIRECTIONAL SUGAR TRANSPORTER SWEET2"/>
    <property type="match status" value="1"/>
</dbReference>
<feature type="transmembrane region" description="Helical" evidence="9">
    <location>
        <begin position="60"/>
        <end position="82"/>
    </location>
</feature>
<comment type="similarity">
    <text evidence="2">Belongs to the SWEET sugar transporter family.</text>
</comment>
<evidence type="ECO:0000313" key="11">
    <source>
        <dbReference type="RefSeq" id="XP_027190279.1"/>
    </source>
</evidence>
<dbReference type="GO" id="GO:0051119">
    <property type="term" value="F:sugar transmembrane transporter activity"/>
    <property type="evidence" value="ECO:0007669"/>
    <property type="project" value="InterPro"/>
</dbReference>
<evidence type="ECO:0000256" key="1">
    <source>
        <dbReference type="ARBA" id="ARBA00004127"/>
    </source>
</evidence>